<keyword evidence="3" id="KW-1185">Reference proteome</keyword>
<feature type="compositionally biased region" description="Low complexity" evidence="1">
    <location>
        <begin position="154"/>
        <end position="169"/>
    </location>
</feature>
<accession>A0A4T0FRE2</accession>
<protein>
    <submittedName>
        <fullName evidence="2">Uncharacterized protein</fullName>
    </submittedName>
</protein>
<proteinExistence type="predicted"/>
<sequence>MTTTSKLNENHKSILFKHTIAHEFADIHPELSASAHVQYRHGILDSDYSIPKSHAEQHPHCPKCGSMRRNIHTSSRSKRAIKVAKKKTRRRLNDVNKSTPNTAADTLRNHIIAHCQTCQFVYTLPGCTTSAISDYEARKRKYIDDLSYDPTSILEEMSSGGSASSSRAPSPMPLPVSQPPKKKKKNKHPSSLQELLQRNKMREMDKSSRSNSQSNNSSQANTPSSGLGAFLSSYD</sequence>
<evidence type="ECO:0000256" key="1">
    <source>
        <dbReference type="SAM" id="MobiDB-lite"/>
    </source>
</evidence>
<comment type="caution">
    <text evidence="2">The sequence shown here is derived from an EMBL/GenBank/DDBJ whole genome shotgun (WGS) entry which is preliminary data.</text>
</comment>
<name>A0A4T0FRE2_9BASI</name>
<feature type="compositionally biased region" description="Low complexity" evidence="1">
    <location>
        <begin position="209"/>
        <end position="225"/>
    </location>
</feature>
<evidence type="ECO:0000313" key="2">
    <source>
        <dbReference type="EMBL" id="TIA90174.1"/>
    </source>
</evidence>
<evidence type="ECO:0000313" key="3">
    <source>
        <dbReference type="Proteomes" id="UP000310189"/>
    </source>
</evidence>
<organism evidence="2 3">
    <name type="scientific">Wallemia hederae</name>
    <dbReference type="NCBI Taxonomy" id="1540922"/>
    <lineage>
        <taxon>Eukaryota</taxon>
        <taxon>Fungi</taxon>
        <taxon>Dikarya</taxon>
        <taxon>Basidiomycota</taxon>
        <taxon>Wallemiomycotina</taxon>
        <taxon>Wallemiomycetes</taxon>
        <taxon>Wallemiales</taxon>
        <taxon>Wallemiaceae</taxon>
        <taxon>Wallemia</taxon>
    </lineage>
</organism>
<dbReference type="AlphaFoldDB" id="A0A4T0FRE2"/>
<dbReference type="EMBL" id="SPNW01000021">
    <property type="protein sequence ID" value="TIA90174.1"/>
    <property type="molecule type" value="Genomic_DNA"/>
</dbReference>
<feature type="region of interest" description="Disordered" evidence="1">
    <location>
        <begin position="153"/>
        <end position="235"/>
    </location>
</feature>
<dbReference type="Proteomes" id="UP000310189">
    <property type="component" value="Unassembled WGS sequence"/>
</dbReference>
<reference evidence="2 3" key="1">
    <citation type="submission" date="2019-03" db="EMBL/GenBank/DDBJ databases">
        <title>Sequencing 23 genomes of Wallemia ichthyophaga.</title>
        <authorList>
            <person name="Gostincar C."/>
        </authorList>
    </citation>
    <scope>NUCLEOTIDE SEQUENCE [LARGE SCALE GENOMIC DNA]</scope>
    <source>
        <strain evidence="2 3">EXF-5753</strain>
    </source>
</reference>
<gene>
    <name evidence="2" type="ORF">E3P99_01709</name>
</gene>